<gene>
    <name evidence="13" type="ORF">VFDL14_05870</name>
</gene>
<dbReference type="InterPro" id="IPR032523">
    <property type="entry name" value="CcmF_C"/>
</dbReference>
<evidence type="ECO:0000256" key="6">
    <source>
        <dbReference type="ARBA" id="ARBA00022748"/>
    </source>
</evidence>
<evidence type="ECO:0000256" key="4">
    <source>
        <dbReference type="ARBA" id="ARBA00022519"/>
    </source>
</evidence>
<dbReference type="InterPro" id="IPR003567">
    <property type="entry name" value="Cyt_c_biogenesis"/>
</dbReference>
<feature type="transmembrane region" description="Helical" evidence="10">
    <location>
        <begin position="6"/>
        <end position="26"/>
    </location>
</feature>
<feature type="transmembrane region" description="Helical" evidence="10">
    <location>
        <begin position="606"/>
        <end position="626"/>
    </location>
</feature>
<dbReference type="InterPro" id="IPR002541">
    <property type="entry name" value="Cyt_c_assembly"/>
</dbReference>
<dbReference type="Pfam" id="PF01578">
    <property type="entry name" value="Cytochrom_C_asm"/>
    <property type="match status" value="1"/>
</dbReference>
<keyword evidence="3" id="KW-1003">Cell membrane</keyword>
<dbReference type="NCBIfam" id="NF007691">
    <property type="entry name" value="PRK10369.1"/>
    <property type="match status" value="1"/>
</dbReference>
<dbReference type="STRING" id="212667.VFDL14_05870"/>
<feature type="transmembrane region" description="Helical" evidence="10">
    <location>
        <begin position="418"/>
        <end position="436"/>
    </location>
</feature>
<comment type="subcellular location">
    <subcellularLocation>
        <location evidence="1">Cell inner membrane</location>
        <topology evidence="1">Multi-pass membrane protein</topology>
    </subcellularLocation>
</comment>
<accession>A0A066UWM0</accession>
<keyword evidence="6" id="KW-0201">Cytochrome c-type biogenesis</keyword>
<reference evidence="13 14" key="1">
    <citation type="submission" date="2014-02" db="EMBL/GenBank/DDBJ databases">
        <title>Vibrio fortis Dalian14 Genome Sequencing.</title>
        <authorList>
            <person name="Wang Y."/>
            <person name="Song L."/>
            <person name="Liu G."/>
            <person name="Ding J."/>
        </authorList>
    </citation>
    <scope>NUCLEOTIDE SEQUENCE [LARGE SCALE GENOMIC DNA]</scope>
    <source>
        <strain evidence="13 14">Dalian14</strain>
    </source>
</reference>
<dbReference type="PRINTS" id="PR01410">
    <property type="entry name" value="CCBIOGENESIS"/>
</dbReference>
<comment type="caution">
    <text evidence="13">The sequence shown here is derived from an EMBL/GenBank/DDBJ whole genome shotgun (WGS) entry which is preliminary data.</text>
</comment>
<evidence type="ECO:0000256" key="5">
    <source>
        <dbReference type="ARBA" id="ARBA00022692"/>
    </source>
</evidence>
<dbReference type="GO" id="GO:0005886">
    <property type="term" value="C:plasma membrane"/>
    <property type="evidence" value="ECO:0007669"/>
    <property type="project" value="UniProtKB-SubCell"/>
</dbReference>
<dbReference type="GO" id="GO:0015232">
    <property type="term" value="F:heme transmembrane transporter activity"/>
    <property type="evidence" value="ECO:0007669"/>
    <property type="project" value="InterPro"/>
</dbReference>
<evidence type="ECO:0000259" key="11">
    <source>
        <dbReference type="Pfam" id="PF01578"/>
    </source>
</evidence>
<dbReference type="Pfam" id="PF16327">
    <property type="entry name" value="CcmF_C"/>
    <property type="match status" value="1"/>
</dbReference>
<keyword evidence="8 10" id="KW-0472">Membrane</keyword>
<dbReference type="EMBL" id="JFFR01000002">
    <property type="protein sequence ID" value="KDN30257.1"/>
    <property type="molecule type" value="Genomic_DNA"/>
</dbReference>
<feature type="transmembrane region" description="Helical" evidence="10">
    <location>
        <begin position="350"/>
        <end position="372"/>
    </location>
</feature>
<comment type="similarity">
    <text evidence="2">Belongs to the CcmF/CycK/Ccl1/NrfE/CcsA family.</text>
</comment>
<evidence type="ECO:0000256" key="9">
    <source>
        <dbReference type="ARBA" id="ARBA00037230"/>
    </source>
</evidence>
<feature type="transmembrane region" description="Helical" evidence="10">
    <location>
        <begin position="448"/>
        <end position="470"/>
    </location>
</feature>
<dbReference type="GO" id="GO:0020037">
    <property type="term" value="F:heme binding"/>
    <property type="evidence" value="ECO:0007669"/>
    <property type="project" value="InterPro"/>
</dbReference>
<feature type="transmembrane region" description="Helical" evidence="10">
    <location>
        <begin position="207"/>
        <end position="228"/>
    </location>
</feature>
<dbReference type="PRINTS" id="PR01411">
    <property type="entry name" value="CCMFBIOGNSIS"/>
</dbReference>
<evidence type="ECO:0000256" key="7">
    <source>
        <dbReference type="ARBA" id="ARBA00022989"/>
    </source>
</evidence>
<sequence length="644" mass="72124">MLGSLGLFNLIGVAILSSLVSIVYLAGKYTQSKRYSAFIGSATQAASLLSIAAVSILALAFYQDDFSILYVAEHSNTQLPSAFKIAAVWAGHEGSLLFWVLTLSCWAGLIARQSHYRADYRDAVLWVMNLLLTVFAWFTLFASNPFELNSAFVSEGRDLNPMLQDVGLIFHPPLLYLGYVGFSVVLAFSVAALMVKPIEFDWVRHCRTWCLVAWCFLTAGIALGSWWAYYELGWGGWWFWDPVENASLLPWLTATALLHILGVANGKKQLLKWSFSLAFITFSLSILGTFIVRSGVLTSVHAFAVDPTKGMSLLLILVLVLLSSFSLLIIKGEQFESQAIVSFKSKGFMVLIAALMLILAMSIVLFGTFYPMVFELLGLGTISVGAPYFNLLIAPLGLLALVMMGIAPLMVCKPQCSFKLAMLLAVVSMVSGALLYVPQVLVSDLYSISWMVLVTWCLACWVVFTHVYGLWRARNTRYQRKLFGMSIAHLGVAALAVGAGMNSFHSFEASYRLAPQSQVEFIDWTLTYQETELYVGNNYTAERGVIEVSNEAHRFVIAPERRHYPVRVMNMSEPAMKWFWHGDIYITMGEKVDRQGYAFRVQYKAYVRWIWLGALLMMLGGLVLVLQRYQRRIKETGYEIQCSQ</sequence>
<dbReference type="GO" id="GO:0017004">
    <property type="term" value="P:cytochrome complex assembly"/>
    <property type="evidence" value="ECO:0007669"/>
    <property type="project" value="UniProtKB-KW"/>
</dbReference>
<feature type="domain" description="Cytochrome c-type biogenesis protein CcmF C-terminal" evidence="12">
    <location>
        <begin position="314"/>
        <end position="628"/>
    </location>
</feature>
<feature type="domain" description="Cytochrome c assembly protein" evidence="11">
    <location>
        <begin position="89"/>
        <end position="294"/>
    </location>
</feature>
<dbReference type="RefSeq" id="WP_032549276.1">
    <property type="nucleotide sequence ID" value="NZ_JBEEAX010000002.1"/>
</dbReference>
<feature type="transmembrane region" description="Helical" evidence="10">
    <location>
        <begin position="174"/>
        <end position="195"/>
    </location>
</feature>
<protein>
    <submittedName>
        <fullName evidence="13">Cytochrome C</fullName>
    </submittedName>
</protein>
<keyword evidence="14" id="KW-1185">Reference proteome</keyword>
<feature type="transmembrane region" description="Helical" evidence="10">
    <location>
        <begin position="82"/>
        <end position="111"/>
    </location>
</feature>
<feature type="transmembrane region" description="Helical" evidence="10">
    <location>
        <begin position="482"/>
        <end position="501"/>
    </location>
</feature>
<evidence type="ECO:0000256" key="2">
    <source>
        <dbReference type="ARBA" id="ARBA00009186"/>
    </source>
</evidence>
<feature type="transmembrane region" description="Helical" evidence="10">
    <location>
        <begin position="38"/>
        <end position="62"/>
    </location>
</feature>
<evidence type="ECO:0000313" key="14">
    <source>
        <dbReference type="Proteomes" id="UP000027219"/>
    </source>
</evidence>
<evidence type="ECO:0000256" key="1">
    <source>
        <dbReference type="ARBA" id="ARBA00004429"/>
    </source>
</evidence>
<dbReference type="Proteomes" id="UP000027219">
    <property type="component" value="Unassembled WGS sequence"/>
</dbReference>
<comment type="function">
    <text evidence="9">Required for the biogenesis of c-type cytochromes. Possible subunit of a heme lyase.</text>
</comment>
<dbReference type="NCBIfam" id="TIGR00353">
    <property type="entry name" value="nrfE"/>
    <property type="match status" value="1"/>
</dbReference>
<evidence type="ECO:0000256" key="8">
    <source>
        <dbReference type="ARBA" id="ARBA00023136"/>
    </source>
</evidence>
<feature type="transmembrane region" description="Helical" evidence="10">
    <location>
        <begin position="392"/>
        <end position="411"/>
    </location>
</feature>
<evidence type="ECO:0000259" key="12">
    <source>
        <dbReference type="Pfam" id="PF16327"/>
    </source>
</evidence>
<feature type="transmembrane region" description="Helical" evidence="10">
    <location>
        <begin position="248"/>
        <end position="266"/>
    </location>
</feature>
<organism evidence="13 14">
    <name type="scientific">Vibrio fortis</name>
    <dbReference type="NCBI Taxonomy" id="212667"/>
    <lineage>
        <taxon>Bacteria</taxon>
        <taxon>Pseudomonadati</taxon>
        <taxon>Pseudomonadota</taxon>
        <taxon>Gammaproteobacteria</taxon>
        <taxon>Vibrionales</taxon>
        <taxon>Vibrionaceae</taxon>
        <taxon>Vibrio</taxon>
    </lineage>
</organism>
<keyword evidence="4" id="KW-0997">Cell inner membrane</keyword>
<evidence type="ECO:0000313" key="13">
    <source>
        <dbReference type="EMBL" id="KDN30257.1"/>
    </source>
</evidence>
<evidence type="ECO:0000256" key="10">
    <source>
        <dbReference type="SAM" id="Phobius"/>
    </source>
</evidence>
<dbReference type="PANTHER" id="PTHR43653:SF1">
    <property type="entry name" value="CYTOCHROME C-TYPE BIOGENESIS PROTEIN CCMF"/>
    <property type="match status" value="1"/>
</dbReference>
<keyword evidence="7 10" id="KW-1133">Transmembrane helix</keyword>
<proteinExistence type="inferred from homology"/>
<feature type="transmembrane region" description="Helical" evidence="10">
    <location>
        <begin position="123"/>
        <end position="142"/>
    </location>
</feature>
<evidence type="ECO:0000256" key="3">
    <source>
        <dbReference type="ARBA" id="ARBA00022475"/>
    </source>
</evidence>
<dbReference type="AlphaFoldDB" id="A0A066UWM0"/>
<name>A0A066UWM0_9VIBR</name>
<feature type="transmembrane region" description="Helical" evidence="10">
    <location>
        <begin position="273"/>
        <end position="292"/>
    </location>
</feature>
<feature type="transmembrane region" description="Helical" evidence="10">
    <location>
        <begin position="312"/>
        <end position="330"/>
    </location>
</feature>
<keyword evidence="5 10" id="KW-0812">Transmembrane</keyword>
<dbReference type="InterPro" id="IPR003568">
    <property type="entry name" value="Cyt_c_biogenesis_CcmF"/>
</dbReference>
<dbReference type="OrthoDB" id="9761451at2"/>
<dbReference type="PANTHER" id="PTHR43653">
    <property type="entry name" value="CYTOCHROME C ASSEMBLY PROTEIN-RELATED"/>
    <property type="match status" value="1"/>
</dbReference>